<dbReference type="Proteomes" id="UP000244384">
    <property type="component" value="Chromosome"/>
</dbReference>
<feature type="compositionally biased region" description="Basic and acidic residues" evidence="1">
    <location>
        <begin position="10"/>
        <end position="32"/>
    </location>
</feature>
<feature type="compositionally biased region" description="Low complexity" evidence="1">
    <location>
        <begin position="107"/>
        <end position="126"/>
    </location>
</feature>
<organism evidence="3 4">
    <name type="scientific">Aeromicrobium chenweiae</name>
    <dbReference type="NCBI Taxonomy" id="2079793"/>
    <lineage>
        <taxon>Bacteria</taxon>
        <taxon>Bacillati</taxon>
        <taxon>Actinomycetota</taxon>
        <taxon>Actinomycetes</taxon>
        <taxon>Propionibacteriales</taxon>
        <taxon>Nocardioidaceae</taxon>
        <taxon>Aeromicrobium</taxon>
    </lineage>
</organism>
<keyword evidence="2" id="KW-0472">Membrane</keyword>
<evidence type="ECO:0000256" key="2">
    <source>
        <dbReference type="SAM" id="Phobius"/>
    </source>
</evidence>
<reference evidence="4" key="1">
    <citation type="submission" date="2018-01" db="EMBL/GenBank/DDBJ databases">
        <authorList>
            <person name="Li J."/>
        </authorList>
    </citation>
    <scope>NUCLEOTIDE SEQUENCE [LARGE SCALE GENOMIC DNA]</scope>
    <source>
        <strain evidence="4">592</strain>
    </source>
</reference>
<evidence type="ECO:0000256" key="1">
    <source>
        <dbReference type="SAM" id="MobiDB-lite"/>
    </source>
</evidence>
<dbReference type="EMBL" id="CP026952">
    <property type="protein sequence ID" value="AWB92987.1"/>
    <property type="molecule type" value="Genomic_DNA"/>
</dbReference>
<feature type="transmembrane region" description="Helical" evidence="2">
    <location>
        <begin position="57"/>
        <end position="76"/>
    </location>
</feature>
<feature type="region of interest" description="Disordered" evidence="1">
    <location>
        <begin position="75"/>
        <end position="186"/>
    </location>
</feature>
<keyword evidence="2" id="KW-0812">Transmembrane</keyword>
<evidence type="ECO:0000313" key="3">
    <source>
        <dbReference type="EMBL" id="AWB92987.1"/>
    </source>
</evidence>
<dbReference type="AlphaFoldDB" id="A0A2S0WNU5"/>
<protein>
    <submittedName>
        <fullName evidence="3">Uncharacterized protein</fullName>
    </submittedName>
</protein>
<dbReference type="KEGG" id="aez:C3E78_12660"/>
<keyword evidence="2" id="KW-1133">Transmembrane helix</keyword>
<dbReference type="RefSeq" id="WP_108578915.1">
    <property type="nucleotide sequence ID" value="NZ_CP026952.1"/>
</dbReference>
<sequence length="186" mass="19046">MNEDSSTNDKTIRDNDTVIDHSVGQDRPKEDASMNTEETTTQQKDQKASRSWSTRTVAVGGVVAVLLGLGAGAAIGNATASDDDSHFGPGSSRSDDGRGRMGGGPMGQAPQGQGQDGQDQQAPGGQDEQDQEGQREDGRHGGPGGEMGPQGNGPHMDGRGGQVPDQQKQGNGSDDAKSNKSSSSAA</sequence>
<feature type="compositionally biased region" description="Gly residues" evidence="1">
    <location>
        <begin position="141"/>
        <end position="151"/>
    </location>
</feature>
<evidence type="ECO:0000313" key="4">
    <source>
        <dbReference type="Proteomes" id="UP000244384"/>
    </source>
</evidence>
<accession>A0A2S0WNU5</accession>
<proteinExistence type="predicted"/>
<name>A0A2S0WNU5_9ACTN</name>
<accession>A0A5F2F0M3</accession>
<feature type="region of interest" description="Disordered" evidence="1">
    <location>
        <begin position="1"/>
        <end position="54"/>
    </location>
</feature>
<keyword evidence="4" id="KW-1185">Reference proteome</keyword>
<gene>
    <name evidence="3" type="ORF">C3E78_12660</name>
</gene>